<keyword evidence="4" id="KW-0472">Membrane</keyword>
<feature type="compositionally biased region" description="Basic and acidic residues" evidence="3">
    <location>
        <begin position="758"/>
        <end position="781"/>
    </location>
</feature>
<evidence type="ECO:0000256" key="3">
    <source>
        <dbReference type="SAM" id="MobiDB-lite"/>
    </source>
</evidence>
<dbReference type="PROSITE" id="PS51450">
    <property type="entry name" value="LRR"/>
    <property type="match status" value="3"/>
</dbReference>
<dbReference type="SMART" id="SM00369">
    <property type="entry name" value="LRR_TYP"/>
    <property type="match status" value="12"/>
</dbReference>
<accession>A0A7G3AIX2</accession>
<dbReference type="Gene3D" id="3.80.10.10">
    <property type="entry name" value="Ribonuclease Inhibitor"/>
    <property type="match status" value="4"/>
</dbReference>
<feature type="compositionally biased region" description="Acidic residues" evidence="3">
    <location>
        <begin position="782"/>
        <end position="795"/>
    </location>
</feature>
<evidence type="ECO:0000256" key="4">
    <source>
        <dbReference type="SAM" id="Phobius"/>
    </source>
</evidence>
<feature type="transmembrane region" description="Helical" evidence="4">
    <location>
        <begin position="867"/>
        <end position="892"/>
    </location>
</feature>
<evidence type="ECO:0000256" key="2">
    <source>
        <dbReference type="ARBA" id="ARBA00022737"/>
    </source>
</evidence>
<keyword evidence="2" id="KW-0677">Repeat</keyword>
<dbReference type="Pfam" id="PF13855">
    <property type="entry name" value="LRR_8"/>
    <property type="match status" value="5"/>
</dbReference>
<feature type="signal peptide" evidence="5">
    <location>
        <begin position="1"/>
        <end position="21"/>
    </location>
</feature>
<sequence>MGRQIWLLVFFVTIAVTKGLAEQSTEATEATKKEEPALTRDPKIPLANDPMFNKMLPSIAPIISDNSVTESSEKKEVPSSSTAASVAKKDETSGSDNDSVNEEDDDDWDDYDSEYYDDSDEDYYSSQETSSSTPKQDKLKLTPIKGDENAKNTIEDDFDSYEYADSVDDVKIPCPRDCVCEKNMNSYIVATCSRLDSEVQKFSSDITDLQVIDVGPKYPIVLGEEFFLKVGLKSLVSIKISNCTISFIAPSAFKGLTNLYSVNFTNTNLNLLHPDTFANNTKMRLLTLAGNDLSAMQEKPSPYTNYMLKSSSIEELDLSRCNLKSLLPTAFNELKNIVFINLAENRLTTLPANLFEKVETIEELDLSFNAIEDLPKKIFSKTALAMLHLKYNEISTSVDFVTSDLQKLDLSYCKIRTINGHMFKGLEGLNSLILKGNGIRKINQAAFMSLKNLRHIDLSFNDLEQVPALMFATNTELDFVKLNDNPRLKKLPQDGFESVTGSFSIYHLDVSNCDINELGINTFSTMPQLTRLNLAWNNLYTIDSGVFSYLNKLKDLDLSNNLLENLEDNVFLHNRQLTKLVLAGNAFQKVSAKVFSPLDNLIDLDISDCDLRSLWSDNSVKGKSTKILKHLRYLNVSNNEIKTIRRTEVEFLSGLRVLDIDNNPLNCNADFMTLVTWLTKKKIKAGDASLDQGRSAKLELLVDYKSDNPDSTWQKIIYKACSRTTYNPDFPEDVPTSTAKPKELEIPKEIKETKEVKDVKEVKEVKPQKSKPVDSTKIKESESEDDDNYYDSEYDDDLDENAEMINNDKDIQEKDLFVKELDIIQKMQGDLFGKPGKESDEDDDEYDEEDEDDEDGSAPTMVSRLMIIWPILIVVLSALLLLMVIGKIVSLLMRKRGERYRQALLASKNSIVYQKLSEDINRGPPTPKVNRYQPINQV</sequence>
<dbReference type="SUPFAM" id="SSF52058">
    <property type="entry name" value="L domain-like"/>
    <property type="match status" value="2"/>
</dbReference>
<proteinExistence type="predicted"/>
<feature type="compositionally biased region" description="Basic and acidic residues" evidence="3">
    <location>
        <begin position="135"/>
        <end position="146"/>
    </location>
</feature>
<feature type="region of interest" description="Disordered" evidence="3">
    <location>
        <begin position="829"/>
        <end position="858"/>
    </location>
</feature>
<dbReference type="PANTHER" id="PTHR45712">
    <property type="entry name" value="AGAP008170-PA"/>
    <property type="match status" value="1"/>
</dbReference>
<feature type="region of interest" description="Disordered" evidence="3">
    <location>
        <begin position="758"/>
        <end position="795"/>
    </location>
</feature>
<dbReference type="SMART" id="SM00364">
    <property type="entry name" value="LRR_BAC"/>
    <property type="match status" value="5"/>
</dbReference>
<reference evidence="6" key="1">
    <citation type="journal article" date="2020" name="BMC">
        <title>Leishmania infection induces a limited differential gene expression in the sand fly midgut.</title>
        <authorList>
            <person name="Coutinho-Abreu I.V."/>
            <person name="Serafim T.D."/>
            <person name="Meneses C."/>
            <person name="Kamhawi S."/>
            <person name="Oliveira F."/>
            <person name="Valenzuela J.G."/>
        </authorList>
    </citation>
    <scope>NUCLEOTIDE SEQUENCE</scope>
    <source>
        <strain evidence="6">Jacobina</strain>
        <tissue evidence="6">Midgut</tissue>
    </source>
</reference>
<feature type="region of interest" description="Disordered" evidence="3">
    <location>
        <begin position="22"/>
        <end position="52"/>
    </location>
</feature>
<feature type="compositionally biased region" description="Basic and acidic residues" evidence="3">
    <location>
        <begin position="29"/>
        <end position="43"/>
    </location>
</feature>
<dbReference type="InterPro" id="IPR003591">
    <property type="entry name" value="Leu-rich_rpt_typical-subtyp"/>
</dbReference>
<dbReference type="EMBL" id="GITU01005438">
    <property type="protein sequence ID" value="MBC1174141.1"/>
    <property type="molecule type" value="Transcribed_RNA"/>
</dbReference>
<protein>
    <submittedName>
        <fullName evidence="6">Putative membrane glycoprotein lig-1</fullName>
    </submittedName>
</protein>
<dbReference type="InterPro" id="IPR050333">
    <property type="entry name" value="SLRP"/>
</dbReference>
<dbReference type="PANTHER" id="PTHR45712:SF22">
    <property type="entry name" value="INSULIN-LIKE GROWTH FACTOR-BINDING PROTEIN COMPLEX ACID LABILE SUBUNIT"/>
    <property type="match status" value="1"/>
</dbReference>
<feature type="chain" id="PRO_5028910387" evidence="5">
    <location>
        <begin position="22"/>
        <end position="938"/>
    </location>
</feature>
<dbReference type="InterPro" id="IPR032675">
    <property type="entry name" value="LRR_dom_sf"/>
</dbReference>
<keyword evidence="1" id="KW-0433">Leucine-rich repeat</keyword>
<keyword evidence="5" id="KW-0732">Signal</keyword>
<name>A0A7G3AIX2_LUTLO</name>
<dbReference type="VEuPathDB" id="VectorBase:LLONM1_001701"/>
<dbReference type="InterPro" id="IPR001611">
    <property type="entry name" value="Leu-rich_rpt"/>
</dbReference>
<feature type="region of interest" description="Disordered" evidence="3">
    <location>
        <begin position="67"/>
        <end position="146"/>
    </location>
</feature>
<evidence type="ECO:0000256" key="5">
    <source>
        <dbReference type="SAM" id="SignalP"/>
    </source>
</evidence>
<keyword evidence="4" id="KW-1133">Transmembrane helix</keyword>
<feature type="compositionally biased region" description="Acidic residues" evidence="3">
    <location>
        <begin position="99"/>
        <end position="123"/>
    </location>
</feature>
<evidence type="ECO:0000313" key="6">
    <source>
        <dbReference type="EMBL" id="MBC1174141.1"/>
    </source>
</evidence>
<dbReference type="AlphaFoldDB" id="A0A7G3AIX2"/>
<keyword evidence="4" id="KW-0812">Transmembrane</keyword>
<evidence type="ECO:0000256" key="1">
    <source>
        <dbReference type="ARBA" id="ARBA00022614"/>
    </source>
</evidence>
<organism evidence="6">
    <name type="scientific">Lutzomyia longipalpis</name>
    <name type="common">Sand fly</name>
    <dbReference type="NCBI Taxonomy" id="7200"/>
    <lineage>
        <taxon>Eukaryota</taxon>
        <taxon>Metazoa</taxon>
        <taxon>Ecdysozoa</taxon>
        <taxon>Arthropoda</taxon>
        <taxon>Hexapoda</taxon>
        <taxon>Insecta</taxon>
        <taxon>Pterygota</taxon>
        <taxon>Neoptera</taxon>
        <taxon>Endopterygota</taxon>
        <taxon>Diptera</taxon>
        <taxon>Nematocera</taxon>
        <taxon>Psychodoidea</taxon>
        <taxon>Psychodidae</taxon>
        <taxon>Lutzomyia</taxon>
        <taxon>Lutzomyia</taxon>
    </lineage>
</organism>
<feature type="compositionally biased region" description="Acidic residues" evidence="3">
    <location>
        <begin position="839"/>
        <end position="856"/>
    </location>
</feature>